<keyword evidence="2" id="KW-0472">Membrane</keyword>
<evidence type="ECO:0000256" key="2">
    <source>
        <dbReference type="SAM" id="Phobius"/>
    </source>
</evidence>
<protein>
    <submittedName>
        <fullName evidence="3">Uncharacterized protein</fullName>
    </submittedName>
</protein>
<dbReference type="AlphaFoldDB" id="A0A6I5N471"/>
<keyword evidence="2" id="KW-0812">Transmembrane</keyword>
<feature type="region of interest" description="Disordered" evidence="1">
    <location>
        <begin position="65"/>
        <end position="94"/>
    </location>
</feature>
<sequence length="94" mass="10612">MMKKQLRGDEDTPQDKKERKRNTRMNWWLLAIIVCAAVIIILYPYYSGYESKDDLETDLISYVQPANPDTSTNSGTSTSPYISTTDTGEQTVAA</sequence>
<keyword evidence="2" id="KW-1133">Transmembrane helix</keyword>
<keyword evidence="4" id="KW-1185">Reference proteome</keyword>
<comment type="caution">
    <text evidence="3">The sequence shown here is derived from an EMBL/GenBank/DDBJ whole genome shotgun (WGS) entry which is preliminary data.</text>
</comment>
<dbReference type="EMBL" id="VYSG01000004">
    <property type="protein sequence ID" value="NEG70479.1"/>
    <property type="molecule type" value="Genomic_DNA"/>
</dbReference>
<feature type="transmembrane region" description="Helical" evidence="2">
    <location>
        <begin position="27"/>
        <end position="46"/>
    </location>
</feature>
<dbReference type="RefSeq" id="WP_163228087.1">
    <property type="nucleotide sequence ID" value="NZ_VYSG01000004.1"/>
</dbReference>
<evidence type="ECO:0000313" key="4">
    <source>
        <dbReference type="Proteomes" id="UP000469292"/>
    </source>
</evidence>
<feature type="compositionally biased region" description="Basic and acidic residues" evidence="1">
    <location>
        <begin position="1"/>
        <end position="17"/>
    </location>
</feature>
<evidence type="ECO:0000313" key="3">
    <source>
        <dbReference type="EMBL" id="NEG70479.1"/>
    </source>
</evidence>
<evidence type="ECO:0000256" key="1">
    <source>
        <dbReference type="SAM" id="MobiDB-lite"/>
    </source>
</evidence>
<gene>
    <name evidence="3" type="ORF">F6S87_07725</name>
</gene>
<reference evidence="3 4" key="1">
    <citation type="submission" date="2019-09" db="EMBL/GenBank/DDBJ databases">
        <title>Phylogenetic characterization of a novel taxon of the genus Bifidobacterium: Bifidobacterium choloepi sp. nov.</title>
        <authorList>
            <person name="Modesto M."/>
            <person name="Satti M."/>
        </authorList>
    </citation>
    <scope>NUCLEOTIDE SEQUENCE [LARGE SCALE GENOMIC DNA]</scope>
    <source>
        <strain evidence="3 4">BRDM6</strain>
    </source>
</reference>
<feature type="region of interest" description="Disordered" evidence="1">
    <location>
        <begin position="1"/>
        <end position="20"/>
    </location>
</feature>
<dbReference type="Proteomes" id="UP000469292">
    <property type="component" value="Unassembled WGS sequence"/>
</dbReference>
<organism evidence="3 4">
    <name type="scientific">Bifidobacterium choloepi</name>
    <dbReference type="NCBI Taxonomy" id="2614131"/>
    <lineage>
        <taxon>Bacteria</taxon>
        <taxon>Bacillati</taxon>
        <taxon>Actinomycetota</taxon>
        <taxon>Actinomycetes</taxon>
        <taxon>Bifidobacteriales</taxon>
        <taxon>Bifidobacteriaceae</taxon>
        <taxon>Bifidobacterium</taxon>
    </lineage>
</organism>
<proteinExistence type="predicted"/>
<feature type="compositionally biased region" description="Polar residues" evidence="1">
    <location>
        <begin position="67"/>
        <end position="94"/>
    </location>
</feature>
<accession>A0A6I5N471</accession>
<name>A0A6I5N471_9BIFI</name>